<keyword evidence="3" id="KW-1185">Reference proteome</keyword>
<evidence type="ECO:0000313" key="3">
    <source>
        <dbReference type="Proteomes" id="UP000194280"/>
    </source>
</evidence>
<comment type="caution">
    <text evidence="2">The sequence shown here is derived from an EMBL/GenBank/DDBJ whole genome shotgun (WGS) entry which is preliminary data.</text>
</comment>
<dbReference type="Pfam" id="PF13649">
    <property type="entry name" value="Methyltransf_25"/>
    <property type="match status" value="1"/>
</dbReference>
<dbReference type="Proteomes" id="UP000194280">
    <property type="component" value="Unassembled WGS sequence"/>
</dbReference>
<sequence>MASVGSEYDAQAYWKEQDFQTSARLHLQHWIWNYQLGYQVHPLVDIGGTRPLKIADVACGNGAWLLEVQRKWPRHEYHGFDLTSSHFPGQPWLPQNTNFSVWDLFTDIPAHMEEAFDIVHIRAIASAVRNNEVQTIVQKLLGLLKPGGYLQWDEQDSSTLQGRIVSKSTDAKSSMKSLVAVQKALHAGHGMLWDWLQDLPSTLEQANCEIMVNDVFNPSPELSRAWADNLLTVCMGVIDRMPERDIPLPEASDLPESISRKSYAKLVQEAAVESTKGSWMGMNQVVIVAKKLS</sequence>
<dbReference type="STRING" id="1157616.A0A1Z5SU09"/>
<dbReference type="CDD" id="cd02440">
    <property type="entry name" value="AdoMet_MTases"/>
    <property type="match status" value="1"/>
</dbReference>
<evidence type="ECO:0000313" key="2">
    <source>
        <dbReference type="EMBL" id="OTA24290.1"/>
    </source>
</evidence>
<dbReference type="VEuPathDB" id="FungiDB:BTJ68_11808"/>
<dbReference type="Gene3D" id="3.40.50.150">
    <property type="entry name" value="Vaccinia Virus protein VP39"/>
    <property type="match status" value="1"/>
</dbReference>
<dbReference type="InterPro" id="IPR029063">
    <property type="entry name" value="SAM-dependent_MTases_sf"/>
</dbReference>
<name>A0A1Z5SU09_HORWE</name>
<reference evidence="2 3" key="1">
    <citation type="submission" date="2017-01" db="EMBL/GenBank/DDBJ databases">
        <title>The recent genome duplication of the halophilic yeast Hortaea werneckii: insights from long-read sequencing.</title>
        <authorList>
            <person name="Sinha S."/>
            <person name="Flibotte S."/>
            <person name="Neira M."/>
            <person name="Lenassi M."/>
            <person name="Gostincar C."/>
            <person name="Stajich J.E."/>
            <person name="Nislow C.E."/>
        </authorList>
    </citation>
    <scope>NUCLEOTIDE SEQUENCE [LARGE SCALE GENOMIC DNA]</scope>
    <source>
        <strain evidence="2 3">EXF-2000</strain>
    </source>
</reference>
<dbReference type="EMBL" id="MUNK01000250">
    <property type="protein sequence ID" value="OTA24290.1"/>
    <property type="molecule type" value="Genomic_DNA"/>
</dbReference>
<dbReference type="InParanoid" id="A0A1Z5SU09"/>
<evidence type="ECO:0000259" key="1">
    <source>
        <dbReference type="Pfam" id="PF13649"/>
    </source>
</evidence>
<dbReference type="SUPFAM" id="SSF53335">
    <property type="entry name" value="S-adenosyl-L-methionine-dependent methyltransferases"/>
    <property type="match status" value="1"/>
</dbReference>
<organism evidence="2 3">
    <name type="scientific">Hortaea werneckii EXF-2000</name>
    <dbReference type="NCBI Taxonomy" id="1157616"/>
    <lineage>
        <taxon>Eukaryota</taxon>
        <taxon>Fungi</taxon>
        <taxon>Dikarya</taxon>
        <taxon>Ascomycota</taxon>
        <taxon>Pezizomycotina</taxon>
        <taxon>Dothideomycetes</taxon>
        <taxon>Dothideomycetidae</taxon>
        <taxon>Mycosphaerellales</taxon>
        <taxon>Teratosphaeriaceae</taxon>
        <taxon>Hortaea</taxon>
    </lineage>
</organism>
<dbReference type="OrthoDB" id="417697at2759"/>
<feature type="domain" description="Methyltransferase" evidence="1">
    <location>
        <begin position="54"/>
        <end position="148"/>
    </location>
</feature>
<protein>
    <recommendedName>
        <fullName evidence="1">Methyltransferase domain-containing protein</fullName>
    </recommendedName>
</protein>
<dbReference type="InterPro" id="IPR041698">
    <property type="entry name" value="Methyltransf_25"/>
</dbReference>
<proteinExistence type="predicted"/>
<dbReference type="AlphaFoldDB" id="A0A1Z5SU09"/>
<gene>
    <name evidence="2" type="ORF">BTJ68_11808</name>
</gene>
<accession>A0A1Z5SU09</accession>